<accession>X1BUI2</accession>
<proteinExistence type="predicted"/>
<evidence type="ECO:0000313" key="1">
    <source>
        <dbReference type="EMBL" id="GAG84812.1"/>
    </source>
</evidence>
<dbReference type="AlphaFoldDB" id="X1BUI2"/>
<sequence>PGNPILDFGSNWTTFIGAFQVNKGCKELNGPQTNNLLTIGSMSTTEKTVSKENYDIQSVKTKTIKKVSVNVTIKNGKKIRSFIVEGKVEITLPIGLVNKPKLKTSKMEN</sequence>
<comment type="caution">
    <text evidence="1">The sequence shown here is derived from an EMBL/GenBank/DDBJ whole genome shotgun (WGS) entry which is preliminary data.</text>
</comment>
<protein>
    <submittedName>
        <fullName evidence="1">Uncharacterized protein</fullName>
    </submittedName>
</protein>
<gene>
    <name evidence="1" type="ORF">S01H4_22092</name>
</gene>
<organism evidence="1">
    <name type="scientific">marine sediment metagenome</name>
    <dbReference type="NCBI Taxonomy" id="412755"/>
    <lineage>
        <taxon>unclassified sequences</taxon>
        <taxon>metagenomes</taxon>
        <taxon>ecological metagenomes</taxon>
    </lineage>
</organism>
<name>X1BUI2_9ZZZZ</name>
<dbReference type="EMBL" id="BART01010077">
    <property type="protein sequence ID" value="GAG84812.1"/>
    <property type="molecule type" value="Genomic_DNA"/>
</dbReference>
<reference evidence="1" key="1">
    <citation type="journal article" date="2014" name="Front. Microbiol.">
        <title>High frequency of phylogenetically diverse reductive dehalogenase-homologous genes in deep subseafloor sedimentary metagenomes.</title>
        <authorList>
            <person name="Kawai M."/>
            <person name="Futagami T."/>
            <person name="Toyoda A."/>
            <person name="Takaki Y."/>
            <person name="Nishi S."/>
            <person name="Hori S."/>
            <person name="Arai W."/>
            <person name="Tsubouchi T."/>
            <person name="Morono Y."/>
            <person name="Uchiyama I."/>
            <person name="Ito T."/>
            <person name="Fujiyama A."/>
            <person name="Inagaki F."/>
            <person name="Takami H."/>
        </authorList>
    </citation>
    <scope>NUCLEOTIDE SEQUENCE</scope>
    <source>
        <strain evidence="1">Expedition CK06-06</strain>
    </source>
</reference>
<feature type="non-terminal residue" evidence="1">
    <location>
        <position position="1"/>
    </location>
</feature>